<gene>
    <name evidence="1" type="ORF">GWK47_049671</name>
</gene>
<keyword evidence="2" id="KW-1185">Reference proteome</keyword>
<reference evidence="1" key="1">
    <citation type="submission" date="2020-07" db="EMBL/GenBank/DDBJ databases">
        <title>The High-quality genome of the commercially important snow crab, Chionoecetes opilio.</title>
        <authorList>
            <person name="Jeong J.-H."/>
            <person name="Ryu S."/>
        </authorList>
    </citation>
    <scope>NUCLEOTIDE SEQUENCE</scope>
    <source>
        <strain evidence="1">MADBK_172401_WGS</strain>
        <tissue evidence="1">Digestive gland</tissue>
    </source>
</reference>
<protein>
    <submittedName>
        <fullName evidence="1">Uncharacterized protein</fullName>
    </submittedName>
</protein>
<comment type="caution">
    <text evidence="1">The sequence shown here is derived from an EMBL/GenBank/DDBJ whole genome shotgun (WGS) entry which is preliminary data.</text>
</comment>
<accession>A0A8J4YEH8</accession>
<proteinExistence type="predicted"/>
<name>A0A8J4YEH8_CHIOP</name>
<dbReference type="EMBL" id="JACEEZ010013814">
    <property type="protein sequence ID" value="KAG0719840.1"/>
    <property type="molecule type" value="Genomic_DNA"/>
</dbReference>
<evidence type="ECO:0000313" key="2">
    <source>
        <dbReference type="Proteomes" id="UP000770661"/>
    </source>
</evidence>
<dbReference type="AlphaFoldDB" id="A0A8J4YEH8"/>
<organism evidence="1 2">
    <name type="scientific">Chionoecetes opilio</name>
    <name type="common">Atlantic snow crab</name>
    <name type="synonym">Cancer opilio</name>
    <dbReference type="NCBI Taxonomy" id="41210"/>
    <lineage>
        <taxon>Eukaryota</taxon>
        <taxon>Metazoa</taxon>
        <taxon>Ecdysozoa</taxon>
        <taxon>Arthropoda</taxon>
        <taxon>Crustacea</taxon>
        <taxon>Multicrustacea</taxon>
        <taxon>Malacostraca</taxon>
        <taxon>Eumalacostraca</taxon>
        <taxon>Eucarida</taxon>
        <taxon>Decapoda</taxon>
        <taxon>Pleocyemata</taxon>
        <taxon>Brachyura</taxon>
        <taxon>Eubrachyura</taxon>
        <taxon>Majoidea</taxon>
        <taxon>Majidae</taxon>
        <taxon>Chionoecetes</taxon>
    </lineage>
</organism>
<dbReference type="Proteomes" id="UP000770661">
    <property type="component" value="Unassembled WGS sequence"/>
</dbReference>
<evidence type="ECO:0000313" key="1">
    <source>
        <dbReference type="EMBL" id="KAG0719840.1"/>
    </source>
</evidence>
<sequence length="143" mass="16604">MEAHRTLVSRECQVSCGKILKPRASVERFASKTNNYGQDCEFLGWVALAAPWNLYDHVLTKMQRDKGEESHCYPDRHLSCCSWSGQWRRQGQGAAVPRVSSSKICQKLQGYVVESLVQFIDEDYKLYASRRKKRACREEWLKN</sequence>